<keyword evidence="3" id="KW-1185">Reference proteome</keyword>
<feature type="compositionally biased region" description="Low complexity" evidence="1">
    <location>
        <begin position="7"/>
        <end position="17"/>
    </location>
</feature>
<name>A0ABP6Z1Y2_9ACTN</name>
<protein>
    <submittedName>
        <fullName evidence="2">Uncharacterized protein</fullName>
    </submittedName>
</protein>
<feature type="region of interest" description="Disordered" evidence="1">
    <location>
        <begin position="1"/>
        <end position="39"/>
    </location>
</feature>
<reference evidence="3" key="1">
    <citation type="journal article" date="2019" name="Int. J. Syst. Evol. Microbiol.">
        <title>The Global Catalogue of Microorganisms (GCM) 10K type strain sequencing project: providing services to taxonomists for standard genome sequencing and annotation.</title>
        <authorList>
            <consortium name="The Broad Institute Genomics Platform"/>
            <consortium name="The Broad Institute Genome Sequencing Center for Infectious Disease"/>
            <person name="Wu L."/>
            <person name="Ma J."/>
        </authorList>
    </citation>
    <scope>NUCLEOTIDE SEQUENCE [LARGE SCALE GENOMIC DNA]</scope>
    <source>
        <strain evidence="3">JCM 16902</strain>
    </source>
</reference>
<evidence type="ECO:0000313" key="2">
    <source>
        <dbReference type="EMBL" id="GAA3595538.1"/>
    </source>
</evidence>
<gene>
    <name evidence="2" type="ORF">GCM10022223_08370</name>
</gene>
<dbReference type="Proteomes" id="UP001501074">
    <property type="component" value="Unassembled WGS sequence"/>
</dbReference>
<comment type="caution">
    <text evidence="2">The sequence shown here is derived from an EMBL/GenBank/DDBJ whole genome shotgun (WGS) entry which is preliminary data.</text>
</comment>
<sequence>MAVTHPAGQHAHAAAQSGDREPGDADPVADEQADGHAHILHQPRYDAVNPSTPSVIVQTFPGWDFA</sequence>
<accession>A0ABP6Z1Y2</accession>
<dbReference type="EMBL" id="BAAAZO010000001">
    <property type="protein sequence ID" value="GAA3595538.1"/>
    <property type="molecule type" value="Genomic_DNA"/>
</dbReference>
<organism evidence="2 3">
    <name type="scientific">Kineosporia mesophila</name>
    <dbReference type="NCBI Taxonomy" id="566012"/>
    <lineage>
        <taxon>Bacteria</taxon>
        <taxon>Bacillati</taxon>
        <taxon>Actinomycetota</taxon>
        <taxon>Actinomycetes</taxon>
        <taxon>Kineosporiales</taxon>
        <taxon>Kineosporiaceae</taxon>
        <taxon>Kineosporia</taxon>
    </lineage>
</organism>
<evidence type="ECO:0000256" key="1">
    <source>
        <dbReference type="SAM" id="MobiDB-lite"/>
    </source>
</evidence>
<evidence type="ECO:0000313" key="3">
    <source>
        <dbReference type="Proteomes" id="UP001501074"/>
    </source>
</evidence>
<proteinExistence type="predicted"/>